<dbReference type="Gramene" id="PNT70856">
    <property type="protein sequence ID" value="PNT70856"/>
    <property type="gene ID" value="BRADI_2g19209v3"/>
</dbReference>
<reference evidence="2 3" key="1">
    <citation type="journal article" date="2010" name="Nature">
        <title>Genome sequencing and analysis of the model grass Brachypodium distachyon.</title>
        <authorList>
            <consortium name="International Brachypodium Initiative"/>
        </authorList>
    </citation>
    <scope>NUCLEOTIDE SEQUENCE [LARGE SCALE GENOMIC DNA]</scope>
    <source>
        <strain evidence="2 3">Bd21</strain>
    </source>
</reference>
<protein>
    <submittedName>
        <fullName evidence="2 3">Uncharacterized protein</fullName>
    </submittedName>
</protein>
<sequence>MAHCRPARLFNVAMAHGHLHSHLDSQQQFQATGHDVWSHARRFRLAREGRCRPLRRRRDHLQIPRGARRSRPAVPLRLAEPSETLSPTIPEAESVANQGALRRIREHLVRVIDEAERQISAGLGSRGSERTRRRRARVSERRRRRHGRSERRRRRRDGSERRRERRAWVIAAAAARAGDGRAVQELGRREARGSSGIQGVKAMAAFGLRRRDGARAVGARKGRSRKRLSSAASA</sequence>
<evidence type="ECO:0000313" key="4">
    <source>
        <dbReference type="Proteomes" id="UP000008810"/>
    </source>
</evidence>
<dbReference type="InParanoid" id="A0A2K2D994"/>
<dbReference type="Proteomes" id="UP000008810">
    <property type="component" value="Chromosome 2"/>
</dbReference>
<feature type="compositionally biased region" description="Basic residues" evidence="1">
    <location>
        <begin position="218"/>
        <end position="228"/>
    </location>
</feature>
<proteinExistence type="predicted"/>
<reference evidence="2" key="2">
    <citation type="submission" date="2017-06" db="EMBL/GenBank/DDBJ databases">
        <title>WGS assembly of Brachypodium distachyon.</title>
        <authorList>
            <consortium name="The International Brachypodium Initiative"/>
            <person name="Lucas S."/>
            <person name="Harmon-Smith M."/>
            <person name="Lail K."/>
            <person name="Tice H."/>
            <person name="Grimwood J."/>
            <person name="Bruce D."/>
            <person name="Barry K."/>
            <person name="Shu S."/>
            <person name="Lindquist E."/>
            <person name="Wang M."/>
            <person name="Pitluck S."/>
            <person name="Vogel J.P."/>
            <person name="Garvin D.F."/>
            <person name="Mockler T.C."/>
            <person name="Schmutz J."/>
            <person name="Rokhsar D."/>
            <person name="Bevan M.W."/>
        </authorList>
    </citation>
    <scope>NUCLEOTIDE SEQUENCE</scope>
    <source>
        <strain evidence="2">Bd21</strain>
    </source>
</reference>
<name>A0A2K2D994_BRADI</name>
<dbReference type="AlphaFoldDB" id="A0A2K2D994"/>
<evidence type="ECO:0000313" key="3">
    <source>
        <dbReference type="EnsemblPlants" id="PNT70856"/>
    </source>
</evidence>
<dbReference type="EnsemblPlants" id="PNT70856">
    <property type="protein sequence ID" value="PNT70856"/>
    <property type="gene ID" value="BRADI_2g19209v3"/>
</dbReference>
<gene>
    <name evidence="2" type="ORF">BRADI_2g19209v3</name>
</gene>
<feature type="compositionally biased region" description="Basic residues" evidence="1">
    <location>
        <begin position="131"/>
        <end position="156"/>
    </location>
</feature>
<evidence type="ECO:0000256" key="1">
    <source>
        <dbReference type="SAM" id="MobiDB-lite"/>
    </source>
</evidence>
<feature type="region of interest" description="Disordered" evidence="1">
    <location>
        <begin position="215"/>
        <end position="234"/>
    </location>
</feature>
<organism evidence="2">
    <name type="scientific">Brachypodium distachyon</name>
    <name type="common">Purple false brome</name>
    <name type="synonym">Trachynia distachya</name>
    <dbReference type="NCBI Taxonomy" id="15368"/>
    <lineage>
        <taxon>Eukaryota</taxon>
        <taxon>Viridiplantae</taxon>
        <taxon>Streptophyta</taxon>
        <taxon>Embryophyta</taxon>
        <taxon>Tracheophyta</taxon>
        <taxon>Spermatophyta</taxon>
        <taxon>Magnoliopsida</taxon>
        <taxon>Liliopsida</taxon>
        <taxon>Poales</taxon>
        <taxon>Poaceae</taxon>
        <taxon>BOP clade</taxon>
        <taxon>Pooideae</taxon>
        <taxon>Stipodae</taxon>
        <taxon>Brachypodieae</taxon>
        <taxon>Brachypodium</taxon>
    </lineage>
</organism>
<feature type="region of interest" description="Disordered" evidence="1">
    <location>
        <begin position="122"/>
        <end position="165"/>
    </location>
</feature>
<accession>A0A2K2D994</accession>
<evidence type="ECO:0000313" key="2">
    <source>
        <dbReference type="EMBL" id="PNT70856.1"/>
    </source>
</evidence>
<keyword evidence="4" id="KW-1185">Reference proteome</keyword>
<dbReference type="EMBL" id="CM000881">
    <property type="protein sequence ID" value="PNT70856.1"/>
    <property type="molecule type" value="Genomic_DNA"/>
</dbReference>
<feature type="region of interest" description="Disordered" evidence="1">
    <location>
        <begin position="56"/>
        <end position="92"/>
    </location>
</feature>
<reference evidence="3" key="3">
    <citation type="submission" date="2018-08" db="UniProtKB">
        <authorList>
            <consortium name="EnsemblPlants"/>
        </authorList>
    </citation>
    <scope>IDENTIFICATION</scope>
    <source>
        <strain evidence="3">cv. Bd21</strain>
    </source>
</reference>